<feature type="coiled-coil region" evidence="2">
    <location>
        <begin position="202"/>
        <end position="229"/>
    </location>
</feature>
<dbReference type="InterPro" id="IPR004089">
    <property type="entry name" value="MCPsignal_dom"/>
</dbReference>
<keyword evidence="3" id="KW-0812">Transmembrane</keyword>
<keyword evidence="3" id="KW-0472">Membrane</keyword>
<reference evidence="6" key="1">
    <citation type="journal article" date="2023" name="Int. J. Syst. Evol. Microbiol.">
        <title>Mesoterricola silvestris gen. nov., sp. nov., Mesoterricola sediminis sp. nov., Geothrix oryzae sp. nov., Geothrix edaphica sp. nov., Geothrix rubra sp. nov., and Geothrix limicola sp. nov., six novel members of Acidobacteriota isolated from soils.</title>
        <authorList>
            <person name="Itoh H."/>
            <person name="Sugisawa Y."/>
            <person name="Mise K."/>
            <person name="Xu Z."/>
            <person name="Kuniyasu M."/>
            <person name="Ushijima N."/>
            <person name="Kawano K."/>
            <person name="Kobayashi E."/>
            <person name="Shiratori Y."/>
            <person name="Masuda Y."/>
            <person name="Senoo K."/>
        </authorList>
    </citation>
    <scope>NUCLEOTIDE SEQUENCE [LARGE SCALE GENOMIC DNA]</scope>
    <source>
        <strain evidence="6">Red222</strain>
    </source>
</reference>
<dbReference type="SUPFAM" id="SSF58104">
    <property type="entry name" value="Methyl-accepting chemotaxis protein (MCP) signaling domain"/>
    <property type="match status" value="1"/>
</dbReference>
<evidence type="ECO:0000259" key="4">
    <source>
        <dbReference type="PROSITE" id="PS50111"/>
    </source>
</evidence>
<keyword evidence="3" id="KW-1133">Transmembrane helix</keyword>
<organism evidence="5 6">
    <name type="scientific">Geothrix oryzae</name>
    <dbReference type="NCBI Taxonomy" id="2927975"/>
    <lineage>
        <taxon>Bacteria</taxon>
        <taxon>Pseudomonadati</taxon>
        <taxon>Acidobacteriota</taxon>
        <taxon>Holophagae</taxon>
        <taxon>Holophagales</taxon>
        <taxon>Holophagaceae</taxon>
        <taxon>Geothrix</taxon>
    </lineage>
</organism>
<dbReference type="EMBL" id="AP027079">
    <property type="protein sequence ID" value="BDU68757.1"/>
    <property type="molecule type" value="Genomic_DNA"/>
</dbReference>
<feature type="domain" description="Methyl-accepting transducer" evidence="4">
    <location>
        <begin position="314"/>
        <end position="450"/>
    </location>
</feature>
<evidence type="ECO:0000313" key="5">
    <source>
        <dbReference type="EMBL" id="BDU68757.1"/>
    </source>
</evidence>
<evidence type="ECO:0000256" key="2">
    <source>
        <dbReference type="SAM" id="Coils"/>
    </source>
</evidence>
<keyword evidence="1" id="KW-0807">Transducer</keyword>
<keyword evidence="6" id="KW-1185">Reference proteome</keyword>
<name>A0ABM8DP75_9BACT</name>
<gene>
    <name evidence="5" type="ORF">GETHOR_08580</name>
</gene>
<dbReference type="Gene3D" id="1.10.287.950">
    <property type="entry name" value="Methyl-accepting chemotaxis protein"/>
    <property type="match status" value="1"/>
</dbReference>
<accession>A0ABM8DP75</accession>
<dbReference type="Proteomes" id="UP001242010">
    <property type="component" value="Chromosome"/>
</dbReference>
<feature type="transmembrane region" description="Helical" evidence="3">
    <location>
        <begin position="46"/>
        <end position="65"/>
    </location>
</feature>
<proteinExistence type="predicted"/>
<feature type="coiled-coil region" evidence="2">
    <location>
        <begin position="272"/>
        <end position="299"/>
    </location>
</feature>
<keyword evidence="2" id="KW-0175">Coiled coil</keyword>
<protein>
    <recommendedName>
        <fullName evidence="4">Methyl-accepting transducer domain-containing protein</fullName>
    </recommendedName>
</protein>
<evidence type="ECO:0000256" key="1">
    <source>
        <dbReference type="PROSITE-ProRule" id="PRU00284"/>
    </source>
</evidence>
<evidence type="ECO:0000313" key="6">
    <source>
        <dbReference type="Proteomes" id="UP001242010"/>
    </source>
</evidence>
<feature type="transmembrane region" description="Helical" evidence="3">
    <location>
        <begin position="16"/>
        <end position="34"/>
    </location>
</feature>
<evidence type="ECO:0000256" key="3">
    <source>
        <dbReference type="SAM" id="Phobius"/>
    </source>
</evidence>
<sequence>MGQNGSFWKRIVARRWTADAAMLPILGLVAYLLFRASASLRPAEGAALMMVAVGLILLGRRWFFWYRDLVPDGFIADWAHLILQGDRTPHAPPPGLHEEARLAATALNALIEDCLRTRRDLEQLQQAVGREWRDLDDLLGQAHRQLADEAEARDSARERLETFGRDLKRSIEGPLRFDQIELNYRLRLDQHRLQGQAFRTSLEQAQGGLDQFENLLEELQDSFPRLRREEDALGRLADASIRQGARLSLAVKGLVAHTPRLLEETKARTDQLQQFRKSADGVRDQAEALARRIDAFRDESQQRIRSFGGAQGSLRIIDQAAQQTGLLAVNAAILAQQGGGGAGMQAIGGRLRSLAEQTSGGASNLERALDQHQLELERENTGLWDLQEVTQHLRSGIQELLRVAGHLDQQGQDMERALETHLGLVDQVRQTADRAELSLHEVRERSAAIEAALERQWGVEAKVFPERERLARIAHHLAEVGDEFARVSQQNIDETWHILIGHQEIRRSEAYLQIASGGLPGLLGSTDQPESPGNRLVWARTQRHPRLLVGSGSQLPMGRRDESGEVRLRLMGLDALDRPEPSAVEAWSCDADARVWSLRLIEPLRTEDHRLSLLETLKESPLVACLPGLDLRISPEGADILLATPYPGFPVFLGGLRLEMPVEAEAWTQGFREIEPRAPFHQQLIWIGPEVHPELRQGLMRLIHHWVRDDHRHESFMPWLPYEGNRPPCPWLSEGEVTDRLEGWPGIRCLGVDADPTLLHPLRDRLIQAGAVEGAEGAVLCAMGLAHAHPEALLLRLFQADLELAGAFHPELVPFQSRLRDEVLAAESSDPYRAAWQLLEDLQRKGWALPLPSA</sequence>
<dbReference type="PROSITE" id="PS50111">
    <property type="entry name" value="CHEMOTAXIS_TRANSDUC_2"/>
    <property type="match status" value="1"/>
</dbReference>